<feature type="domain" description="Cation-transporting P-type ATPase N-terminal" evidence="17">
    <location>
        <begin position="42"/>
        <end position="116"/>
    </location>
</feature>
<dbReference type="InterPro" id="IPR059000">
    <property type="entry name" value="ATPase_P-type_domA"/>
</dbReference>
<dbReference type="Pfam" id="PF00690">
    <property type="entry name" value="Cation_ATPase_N"/>
    <property type="match status" value="1"/>
</dbReference>
<dbReference type="InterPro" id="IPR006068">
    <property type="entry name" value="ATPase_P-typ_cation-transptr_C"/>
</dbReference>
<feature type="transmembrane region" description="Helical" evidence="16">
    <location>
        <begin position="801"/>
        <end position="821"/>
    </location>
</feature>
<protein>
    <recommendedName>
        <fullName evidence="2">P-type Ca(2+) transporter</fullName>
        <ecNumber evidence="2">7.2.2.10</ecNumber>
    </recommendedName>
</protein>
<keyword evidence="11" id="KW-1278">Translocase</keyword>
<dbReference type="GO" id="GO:0005886">
    <property type="term" value="C:plasma membrane"/>
    <property type="evidence" value="ECO:0007669"/>
    <property type="project" value="TreeGrafter"/>
</dbReference>
<keyword evidence="12 16" id="KW-1133">Transmembrane helix</keyword>
<dbReference type="SUPFAM" id="SSF81653">
    <property type="entry name" value="Calcium ATPase, transduction domain A"/>
    <property type="match status" value="1"/>
</dbReference>
<evidence type="ECO:0000256" key="9">
    <source>
        <dbReference type="ARBA" id="ARBA00022840"/>
    </source>
</evidence>
<dbReference type="EMBL" id="JAOPGA020000950">
    <property type="protein sequence ID" value="KAL0483361.1"/>
    <property type="molecule type" value="Genomic_DNA"/>
</dbReference>
<evidence type="ECO:0000256" key="14">
    <source>
        <dbReference type="ARBA" id="ARBA00023136"/>
    </source>
</evidence>
<feature type="compositionally biased region" description="Polar residues" evidence="15">
    <location>
        <begin position="1048"/>
        <end position="1060"/>
    </location>
</feature>
<dbReference type="Pfam" id="PF00689">
    <property type="entry name" value="Cation_ATPase_C"/>
    <property type="match status" value="1"/>
</dbReference>
<dbReference type="SFLD" id="SFLDG00002">
    <property type="entry name" value="C1.7:_P-type_atpase_like"/>
    <property type="match status" value="1"/>
</dbReference>
<keyword evidence="9" id="KW-0067">ATP-binding</keyword>
<dbReference type="PROSITE" id="PS00154">
    <property type="entry name" value="ATPASE_E1_E2"/>
    <property type="match status" value="1"/>
</dbReference>
<dbReference type="InterPro" id="IPR036412">
    <property type="entry name" value="HAD-like_sf"/>
</dbReference>
<dbReference type="SUPFAM" id="SSF81665">
    <property type="entry name" value="Calcium ATPase, transmembrane domain M"/>
    <property type="match status" value="1"/>
</dbReference>
<keyword evidence="5 16" id="KW-0812">Transmembrane</keyword>
<evidence type="ECO:0000256" key="11">
    <source>
        <dbReference type="ARBA" id="ARBA00022967"/>
    </source>
</evidence>
<dbReference type="PANTHER" id="PTHR24093">
    <property type="entry name" value="CATION TRANSPORTING ATPASE"/>
    <property type="match status" value="1"/>
</dbReference>
<dbReference type="Pfam" id="PF00122">
    <property type="entry name" value="E1-E2_ATPase"/>
    <property type="match status" value="1"/>
</dbReference>
<evidence type="ECO:0000313" key="18">
    <source>
        <dbReference type="EMBL" id="KAL0483361.1"/>
    </source>
</evidence>
<accession>A0AAW2Z2N2</accession>
<evidence type="ECO:0000256" key="13">
    <source>
        <dbReference type="ARBA" id="ARBA00023065"/>
    </source>
</evidence>
<dbReference type="Gene3D" id="1.20.1110.10">
    <property type="entry name" value="Calcium-transporting ATPase, transmembrane domain"/>
    <property type="match status" value="1"/>
</dbReference>
<evidence type="ECO:0000256" key="8">
    <source>
        <dbReference type="ARBA" id="ARBA00022837"/>
    </source>
</evidence>
<dbReference type="GO" id="GO:0046872">
    <property type="term" value="F:metal ion binding"/>
    <property type="evidence" value="ECO:0007669"/>
    <property type="project" value="UniProtKB-KW"/>
</dbReference>
<keyword evidence="7" id="KW-0547">Nucleotide-binding</keyword>
<dbReference type="Gene3D" id="3.40.50.1000">
    <property type="entry name" value="HAD superfamily/HAD-like"/>
    <property type="match status" value="1"/>
</dbReference>
<dbReference type="NCBIfam" id="TIGR01494">
    <property type="entry name" value="ATPase_P-type"/>
    <property type="match status" value="2"/>
</dbReference>
<dbReference type="Gene3D" id="2.70.150.10">
    <property type="entry name" value="Calcium-transporting ATPase, cytoplasmic transduction domain A"/>
    <property type="match status" value="1"/>
</dbReference>
<sequence>MGSSHSKTTTQENHFVDEYDFKLSVQQLVELNQSKSTGVLAEFNGVQGLCEALLTDGRQGLSDEISDFEQRKRVYGRNLYPKKKIDPFWKIFLGSLNDMILIVLIILSLISIALGVAFPDHEDERVYGWIDGFAILLAVFIVALVTSVNDWQKERKFRDLFHESTKFDLKVIRNGVSINLPIDDLLVGDVVELLEGDQIPADGFVLESLDLKSDESNMNGEPDHVKKDAKDPFLLSGCIVAEGAGKMLVTAVGRNSEWGRTLEVFEANDNESTPLEEKLDRVAKNIGKIGIFFGIITFLVLLIGFIIRKTEAVNSGLDVWSGHDAVSIVSFVVVGITVVVVAVPEGLPLAVTIALAFSVRKMMKDKNLVRHLSACETMGGATNICSDKTGTLTLNQMRVARGVFCGNMIYEKDMPRLIEIVPDAVRNEIIQLIILNGRANLVADSQDANKEFSVQGSKTEGALLILICKMMGVPVGFIRETRERIGVANKLTKMYTFSSNKKRMTCVVADDERGNQSTKRYKVYCKGASEIVLGLCSSYIDEHGETHLITSEKREEMLKHIESMATSGLRTLCLAYKSFVPTSHAQYLAETEVDADDTNNEEANASVVTPSEDDMWWVNDMPQEKVEEDMICAAIVGINDPLRPEVPKAVEQCKRSGIFVRMVTGDNILTAKHIARECGILDDDGIAIEGSKFRVMTDEEIDEILPRLQVMARSTPTDKFKLVARLKAKGEIVAVTGDGTNDGPALKEANVGLSMGISGTQVAKEASDIVIMDDNFDSIVKSVLWGRCIFENIQKFLQFQLTVNFCALFITVLAALTSFAIPGQPDATGKITNVYSPPLGVVQLLWVNLIMDTLAALALATEEPVQSLLDRPPNNRDTPLISKRMWISIMFQTLYQLVVLCLIYYGGVAMGLTNSDLQNRTLVFNTFVFCQIFNEWNARKVNFDYDIFTNIKGSYFIVVISLITTGGQALIVNFGAEFTKTTFIDWHHWVLSVAIGFLCIPIHFVLRFVCRSIITLYQRHKKNKSQQVEIKRELLNRDQAAIAEESKPLTSQTPNSPDKF</sequence>
<keyword evidence="8" id="KW-0106">Calcium</keyword>
<feature type="transmembrane region" description="Helical" evidence="16">
    <location>
        <begin position="289"/>
        <end position="308"/>
    </location>
</feature>
<dbReference type="EC" id="7.2.2.10" evidence="2"/>
<comment type="subcellular location">
    <subcellularLocation>
        <location evidence="1">Endomembrane system</location>
        <topology evidence="1">Multi-pass membrane protein</topology>
    </subcellularLocation>
</comment>
<dbReference type="GO" id="GO:0005388">
    <property type="term" value="F:P-type calcium transporter activity"/>
    <property type="evidence" value="ECO:0007669"/>
    <property type="project" value="UniProtKB-EC"/>
</dbReference>
<dbReference type="Gene3D" id="3.40.1110.10">
    <property type="entry name" value="Calcium-transporting ATPase, cytoplasmic domain N"/>
    <property type="match status" value="1"/>
</dbReference>
<feature type="transmembrane region" description="Helical" evidence="16">
    <location>
        <begin position="91"/>
        <end position="114"/>
    </location>
</feature>
<evidence type="ECO:0000256" key="3">
    <source>
        <dbReference type="ARBA" id="ARBA00022448"/>
    </source>
</evidence>
<dbReference type="GO" id="GO:0016887">
    <property type="term" value="F:ATP hydrolysis activity"/>
    <property type="evidence" value="ECO:0007669"/>
    <property type="project" value="InterPro"/>
</dbReference>
<feature type="transmembrane region" description="Helical" evidence="16">
    <location>
        <begin position="126"/>
        <end position="148"/>
    </location>
</feature>
<dbReference type="InterPro" id="IPR023214">
    <property type="entry name" value="HAD_sf"/>
</dbReference>
<dbReference type="Pfam" id="PF13246">
    <property type="entry name" value="Cation_ATPase"/>
    <property type="match status" value="1"/>
</dbReference>
<dbReference type="SFLD" id="SFLDS00003">
    <property type="entry name" value="Haloacid_Dehalogenase"/>
    <property type="match status" value="1"/>
</dbReference>
<dbReference type="InterPro" id="IPR023298">
    <property type="entry name" value="ATPase_P-typ_TM_dom_sf"/>
</dbReference>
<keyword evidence="13" id="KW-0406">Ion transport</keyword>
<evidence type="ECO:0000256" key="6">
    <source>
        <dbReference type="ARBA" id="ARBA00022723"/>
    </source>
</evidence>
<evidence type="ECO:0000256" key="2">
    <source>
        <dbReference type="ARBA" id="ARBA00012790"/>
    </source>
</evidence>
<dbReference type="AlphaFoldDB" id="A0AAW2Z2N2"/>
<dbReference type="InterPro" id="IPR004014">
    <property type="entry name" value="ATPase_P-typ_cation-transptr_N"/>
</dbReference>
<evidence type="ECO:0000256" key="16">
    <source>
        <dbReference type="SAM" id="Phobius"/>
    </source>
</evidence>
<dbReference type="InterPro" id="IPR001757">
    <property type="entry name" value="P_typ_ATPase"/>
</dbReference>
<keyword evidence="10" id="KW-0460">Magnesium</keyword>
<dbReference type="SFLD" id="SFLDF00027">
    <property type="entry name" value="p-type_atpase"/>
    <property type="match status" value="1"/>
</dbReference>
<feature type="transmembrane region" description="Helical" evidence="16">
    <location>
        <begin position="885"/>
        <end position="905"/>
    </location>
</feature>
<dbReference type="PANTHER" id="PTHR24093:SF369">
    <property type="entry name" value="CALCIUM-TRANSPORTING ATPASE"/>
    <property type="match status" value="1"/>
</dbReference>
<dbReference type="InterPro" id="IPR023299">
    <property type="entry name" value="ATPase_P-typ_cyto_dom_N"/>
</dbReference>
<feature type="region of interest" description="Disordered" evidence="15">
    <location>
        <begin position="1041"/>
        <end position="1060"/>
    </location>
</feature>
<comment type="caution">
    <text evidence="18">The sequence shown here is derived from an EMBL/GenBank/DDBJ whole genome shotgun (WGS) entry which is preliminary data.</text>
</comment>
<feature type="transmembrane region" description="Helical" evidence="16">
    <location>
        <begin position="988"/>
        <end position="1010"/>
    </location>
</feature>
<keyword evidence="19" id="KW-1185">Reference proteome</keyword>
<dbReference type="PRINTS" id="PR00119">
    <property type="entry name" value="CATATPASE"/>
</dbReference>
<dbReference type="SMART" id="SM00831">
    <property type="entry name" value="Cation_ATPase_N"/>
    <property type="match status" value="1"/>
</dbReference>
<dbReference type="GO" id="GO:0005524">
    <property type="term" value="F:ATP binding"/>
    <property type="evidence" value="ECO:0007669"/>
    <property type="project" value="UniProtKB-KW"/>
</dbReference>
<evidence type="ECO:0000256" key="12">
    <source>
        <dbReference type="ARBA" id="ARBA00022989"/>
    </source>
</evidence>
<dbReference type="InterPro" id="IPR018303">
    <property type="entry name" value="ATPase_P-typ_P_site"/>
</dbReference>
<dbReference type="Proteomes" id="UP001431209">
    <property type="component" value="Unassembled WGS sequence"/>
</dbReference>
<proteinExistence type="predicted"/>
<keyword evidence="3" id="KW-0813">Transport</keyword>
<gene>
    <name evidence="18" type="ORF">AKO1_014677</name>
</gene>
<dbReference type="SUPFAM" id="SSF81660">
    <property type="entry name" value="Metal cation-transporting ATPase, ATP-binding domain N"/>
    <property type="match status" value="1"/>
</dbReference>
<evidence type="ECO:0000259" key="17">
    <source>
        <dbReference type="SMART" id="SM00831"/>
    </source>
</evidence>
<keyword evidence="14 16" id="KW-0472">Membrane</keyword>
<dbReference type="GO" id="GO:0012505">
    <property type="term" value="C:endomembrane system"/>
    <property type="evidence" value="ECO:0007669"/>
    <property type="project" value="UniProtKB-SubCell"/>
</dbReference>
<dbReference type="FunFam" id="3.40.50.1000:FF:000018">
    <property type="entry name" value="Calcium-transporting ATPase"/>
    <property type="match status" value="1"/>
</dbReference>
<evidence type="ECO:0000256" key="4">
    <source>
        <dbReference type="ARBA" id="ARBA00022568"/>
    </source>
</evidence>
<keyword evidence="4" id="KW-0109">Calcium transport</keyword>
<name>A0AAW2Z2N2_9EUKA</name>
<evidence type="ECO:0000313" key="19">
    <source>
        <dbReference type="Proteomes" id="UP001431209"/>
    </source>
</evidence>
<dbReference type="InterPro" id="IPR008250">
    <property type="entry name" value="ATPase_P-typ_transduc_dom_A_sf"/>
</dbReference>
<evidence type="ECO:0000256" key="10">
    <source>
        <dbReference type="ARBA" id="ARBA00022842"/>
    </source>
</evidence>
<evidence type="ECO:0000256" key="15">
    <source>
        <dbReference type="SAM" id="MobiDB-lite"/>
    </source>
</evidence>
<evidence type="ECO:0000256" key="5">
    <source>
        <dbReference type="ARBA" id="ARBA00022692"/>
    </source>
</evidence>
<keyword evidence="6" id="KW-0479">Metal-binding</keyword>
<feature type="transmembrane region" description="Helical" evidence="16">
    <location>
        <begin position="955"/>
        <end position="976"/>
    </location>
</feature>
<evidence type="ECO:0000256" key="7">
    <source>
        <dbReference type="ARBA" id="ARBA00022741"/>
    </source>
</evidence>
<organism evidence="18 19">
    <name type="scientific">Acrasis kona</name>
    <dbReference type="NCBI Taxonomy" id="1008807"/>
    <lineage>
        <taxon>Eukaryota</taxon>
        <taxon>Discoba</taxon>
        <taxon>Heterolobosea</taxon>
        <taxon>Tetramitia</taxon>
        <taxon>Eutetramitia</taxon>
        <taxon>Acrasidae</taxon>
        <taxon>Acrasis</taxon>
    </lineage>
</organism>
<feature type="transmembrane region" description="Helical" evidence="16">
    <location>
        <begin position="328"/>
        <end position="357"/>
    </location>
</feature>
<dbReference type="InterPro" id="IPR044492">
    <property type="entry name" value="P_typ_ATPase_HD_dom"/>
</dbReference>
<dbReference type="SUPFAM" id="SSF56784">
    <property type="entry name" value="HAD-like"/>
    <property type="match status" value="1"/>
</dbReference>
<evidence type="ECO:0000256" key="1">
    <source>
        <dbReference type="ARBA" id="ARBA00004127"/>
    </source>
</evidence>
<reference evidence="18 19" key="1">
    <citation type="submission" date="2024-03" db="EMBL/GenBank/DDBJ databases">
        <title>The Acrasis kona genome and developmental transcriptomes reveal deep origins of eukaryotic multicellular pathways.</title>
        <authorList>
            <person name="Sheikh S."/>
            <person name="Fu C.-J."/>
            <person name="Brown M.W."/>
            <person name="Baldauf S.L."/>
        </authorList>
    </citation>
    <scope>NUCLEOTIDE SEQUENCE [LARGE SCALE GENOMIC DNA]</scope>
    <source>
        <strain evidence="18 19">ATCC MYA-3509</strain>
    </source>
</reference>
<dbReference type="CDD" id="cd02081">
    <property type="entry name" value="P-type_ATPase_Ca_PMCA-like"/>
    <property type="match status" value="1"/>
</dbReference>